<gene>
    <name evidence="3" type="ORF">BB050_04126</name>
</gene>
<evidence type="ECO:0000313" key="4">
    <source>
        <dbReference type="Proteomes" id="UP000093276"/>
    </source>
</evidence>
<dbReference type="InterPro" id="IPR016181">
    <property type="entry name" value="Acyl_CoA_acyltransferase"/>
</dbReference>
<evidence type="ECO:0000313" key="3">
    <source>
        <dbReference type="EMBL" id="AOC97204.1"/>
    </source>
</evidence>
<sequence length="161" mass="18398">MQIKPIQNEYENEIVDLILNIQQKEFNVPITLADQPDLLDIQNFYFKSGGTFLGAFIDGNLVGTIALVKFNPEAAAIRKMFVKKEFRGKEFQIAQQLLEQLIEYSKENGIKNLYLGTVSLLQAALRFYEKNNFATIPKETLPADFPLMKPDNVFCHLILNP</sequence>
<accession>A0AAC9D3X4</accession>
<dbReference type="Gene3D" id="3.40.630.30">
    <property type="match status" value="1"/>
</dbReference>
<protein>
    <submittedName>
        <fullName evidence="3">Acetyltransferase</fullName>
    </submittedName>
</protein>
<dbReference type="Pfam" id="PF00583">
    <property type="entry name" value="Acetyltransf_1"/>
    <property type="match status" value="1"/>
</dbReference>
<dbReference type="CDD" id="cd04301">
    <property type="entry name" value="NAT_SF"/>
    <property type="match status" value="1"/>
</dbReference>
<dbReference type="PANTHER" id="PTHR13947">
    <property type="entry name" value="GNAT FAMILY N-ACETYLTRANSFERASE"/>
    <property type="match status" value="1"/>
</dbReference>
<dbReference type="PROSITE" id="PS51186">
    <property type="entry name" value="GNAT"/>
    <property type="match status" value="1"/>
</dbReference>
<dbReference type="GO" id="GO:0008080">
    <property type="term" value="F:N-acetyltransferase activity"/>
    <property type="evidence" value="ECO:0007669"/>
    <property type="project" value="InterPro"/>
</dbReference>
<dbReference type="RefSeq" id="WP_066034913.1">
    <property type="nucleotide sequence ID" value="NZ_CP016907.1"/>
</dbReference>
<evidence type="ECO:0000256" key="1">
    <source>
        <dbReference type="ARBA" id="ARBA00022679"/>
    </source>
</evidence>
<dbReference type="InterPro" id="IPR000182">
    <property type="entry name" value="GNAT_dom"/>
</dbReference>
<reference evidence="3 4" key="1">
    <citation type="submission" date="2016-08" db="EMBL/GenBank/DDBJ databases">
        <title>Complete genome sequence of Flavobacterium johnsoniae strain GSE09, a volatile-producing biocontrol agent isolated from cucumber (Cucumis sativus).</title>
        <authorList>
            <person name="Jeong J.-J."/>
            <person name="Oh J.Y."/>
            <person name="Jim Y.J."/>
            <person name="Sang M.K."/>
            <person name="Kim K.D."/>
        </authorList>
    </citation>
    <scope>NUCLEOTIDE SEQUENCE [LARGE SCALE GENOMIC DNA]</scope>
    <source>
        <strain evidence="3 4">GSE09</strain>
    </source>
</reference>
<keyword evidence="1" id="KW-0808">Transferase</keyword>
<dbReference type="GeneID" id="32310005"/>
<dbReference type="AlphaFoldDB" id="A0AAC9D3X4"/>
<feature type="domain" description="N-acetyltransferase" evidence="2">
    <location>
        <begin position="1"/>
        <end position="152"/>
    </location>
</feature>
<dbReference type="EMBL" id="CP016907">
    <property type="protein sequence ID" value="AOC97204.1"/>
    <property type="molecule type" value="Genomic_DNA"/>
</dbReference>
<organism evidence="3 4">
    <name type="scientific">Flavobacterium anhuiense</name>
    <dbReference type="NCBI Taxonomy" id="459526"/>
    <lineage>
        <taxon>Bacteria</taxon>
        <taxon>Pseudomonadati</taxon>
        <taxon>Bacteroidota</taxon>
        <taxon>Flavobacteriia</taxon>
        <taxon>Flavobacteriales</taxon>
        <taxon>Flavobacteriaceae</taxon>
        <taxon>Flavobacterium</taxon>
    </lineage>
</organism>
<evidence type="ECO:0000259" key="2">
    <source>
        <dbReference type="PROSITE" id="PS51186"/>
    </source>
</evidence>
<proteinExistence type="predicted"/>
<dbReference type="Proteomes" id="UP000093276">
    <property type="component" value="Chromosome"/>
</dbReference>
<dbReference type="SUPFAM" id="SSF55729">
    <property type="entry name" value="Acyl-CoA N-acyltransferases (Nat)"/>
    <property type="match status" value="1"/>
</dbReference>
<dbReference type="PANTHER" id="PTHR13947:SF37">
    <property type="entry name" value="LD18367P"/>
    <property type="match status" value="1"/>
</dbReference>
<dbReference type="KEGG" id="fjg:BB050_04126"/>
<dbReference type="InterPro" id="IPR050769">
    <property type="entry name" value="NAT_camello-type"/>
</dbReference>
<name>A0AAC9D3X4_9FLAO</name>